<dbReference type="AlphaFoldDB" id="A0A967B6I4"/>
<reference evidence="1" key="1">
    <citation type="submission" date="2019-11" db="EMBL/GenBank/DDBJ databases">
        <title>Description of new Acetobacter species.</title>
        <authorList>
            <person name="Cleenwerck I."/>
            <person name="Sombolestani A.S."/>
        </authorList>
    </citation>
    <scope>NUCLEOTIDE SEQUENCE</scope>
    <source>
        <strain evidence="1">LMG 1626</strain>
    </source>
</reference>
<dbReference type="RefSeq" id="WP_166313450.1">
    <property type="nucleotide sequence ID" value="NZ_WOTH01000006.1"/>
</dbReference>
<gene>
    <name evidence="1" type="ORF">GOB87_04970</name>
</gene>
<dbReference type="EMBL" id="WOTH01000006">
    <property type="protein sequence ID" value="NHO53314.1"/>
    <property type="molecule type" value="Genomic_DNA"/>
</dbReference>
<accession>A0A967B6I4</accession>
<evidence type="ECO:0000313" key="2">
    <source>
        <dbReference type="Proteomes" id="UP000597459"/>
    </source>
</evidence>
<comment type="caution">
    <text evidence="1">The sequence shown here is derived from an EMBL/GenBank/DDBJ whole genome shotgun (WGS) entry which is preliminary data.</text>
</comment>
<sequence length="47" mass="5300">MIFASLARELRFSASEILQMPYEEVAFWCASPSGLAERHREAIEAQG</sequence>
<proteinExistence type="predicted"/>
<evidence type="ECO:0000313" key="1">
    <source>
        <dbReference type="EMBL" id="NHO53314.1"/>
    </source>
</evidence>
<protein>
    <submittedName>
        <fullName evidence="1">Uncharacterized protein</fullName>
    </submittedName>
</protein>
<keyword evidence="2" id="KW-1185">Reference proteome</keyword>
<name>A0A967B6I4_9PROT</name>
<organism evidence="1 2">
    <name type="scientific">Acetobacter estunensis</name>
    <dbReference type="NCBI Taxonomy" id="104097"/>
    <lineage>
        <taxon>Bacteria</taxon>
        <taxon>Pseudomonadati</taxon>
        <taxon>Pseudomonadota</taxon>
        <taxon>Alphaproteobacteria</taxon>
        <taxon>Acetobacterales</taxon>
        <taxon>Acetobacteraceae</taxon>
        <taxon>Acetobacter</taxon>
    </lineage>
</organism>
<dbReference type="Proteomes" id="UP000597459">
    <property type="component" value="Unassembled WGS sequence"/>
</dbReference>